<protein>
    <recommendedName>
        <fullName evidence="4">HTH asnC-type domain-containing protein</fullName>
    </recommendedName>
</protein>
<dbReference type="InterPro" id="IPR019888">
    <property type="entry name" value="Tscrpt_reg_AsnC-like"/>
</dbReference>
<dbReference type="PROSITE" id="PS50956">
    <property type="entry name" value="HTH_ASNC_2"/>
    <property type="match status" value="1"/>
</dbReference>
<dbReference type="AlphaFoldDB" id="C9Y6I6"/>
<evidence type="ECO:0000256" key="1">
    <source>
        <dbReference type="ARBA" id="ARBA00023015"/>
    </source>
</evidence>
<evidence type="ECO:0000313" key="5">
    <source>
        <dbReference type="EMBL" id="CBA26475.1"/>
    </source>
</evidence>
<proteinExistence type="predicted"/>
<name>C9Y6I6_CURXX</name>
<dbReference type="InterPro" id="IPR011008">
    <property type="entry name" value="Dimeric_a/b-barrel"/>
</dbReference>
<dbReference type="InterPro" id="IPR019887">
    <property type="entry name" value="Tscrpt_reg_AsnC/Lrp_C"/>
</dbReference>
<evidence type="ECO:0000256" key="3">
    <source>
        <dbReference type="ARBA" id="ARBA00023163"/>
    </source>
</evidence>
<dbReference type="EMBL" id="FN543101">
    <property type="protein sequence ID" value="CBA26475.1"/>
    <property type="molecule type" value="Genomic_DNA"/>
</dbReference>
<dbReference type="GO" id="GO:0043200">
    <property type="term" value="P:response to amino acid"/>
    <property type="evidence" value="ECO:0007669"/>
    <property type="project" value="TreeGrafter"/>
</dbReference>
<dbReference type="Pfam" id="PF01037">
    <property type="entry name" value="AsnC_trans_reg"/>
    <property type="match status" value="1"/>
</dbReference>
<dbReference type="PANTHER" id="PTHR30154:SF34">
    <property type="entry name" value="TRANSCRIPTIONAL REGULATOR AZLB"/>
    <property type="match status" value="1"/>
</dbReference>
<dbReference type="Pfam" id="PF13404">
    <property type="entry name" value="HTH_AsnC-type"/>
    <property type="match status" value="1"/>
</dbReference>
<dbReference type="Gene3D" id="1.10.10.10">
    <property type="entry name" value="Winged helix-like DNA-binding domain superfamily/Winged helix DNA-binding domain"/>
    <property type="match status" value="1"/>
</dbReference>
<dbReference type="GO" id="GO:0043565">
    <property type="term" value="F:sequence-specific DNA binding"/>
    <property type="evidence" value="ECO:0007669"/>
    <property type="project" value="InterPro"/>
</dbReference>
<dbReference type="SUPFAM" id="SSF46785">
    <property type="entry name" value="Winged helix' DNA-binding domain"/>
    <property type="match status" value="1"/>
</dbReference>
<keyword evidence="1" id="KW-0805">Transcription regulation</keyword>
<dbReference type="PANTHER" id="PTHR30154">
    <property type="entry name" value="LEUCINE-RESPONSIVE REGULATORY PROTEIN"/>
    <property type="match status" value="1"/>
</dbReference>
<reference evidence="5" key="1">
    <citation type="journal article" date="2010" name="Nature">
        <title>The Dynamic genome of Hydra.</title>
        <authorList>
            <person name="Chapman J.A."/>
            <person name="Kirkness E.F."/>
            <person name="Simakov O."/>
            <person name="Hampson S.E."/>
            <person name="Mitros T."/>
            <person name="Weinmaier T."/>
            <person name="Rattei T."/>
            <person name="Balasubramanian P.G."/>
            <person name="Borman J."/>
            <person name="Busam D."/>
            <person name="Disbennett K."/>
            <person name="Pfannkoch C."/>
            <person name="Sumin N."/>
            <person name="Sutton G."/>
            <person name="Viswanathan L."/>
            <person name="Walenz B."/>
            <person name="Goodstein D.M."/>
            <person name="Hellsten U."/>
            <person name="Kawashima T."/>
            <person name="Prochnik S.E."/>
            <person name="Putnam N.H."/>
            <person name="Shu S."/>
            <person name="Blumberg B."/>
            <person name="Dana C.E."/>
            <person name="Gee L."/>
            <person name="Kibler D.F."/>
            <person name="Law L."/>
            <person name="Lindgens D."/>
            <person name="Martinez D.E."/>
            <person name="Peng J."/>
            <person name="Wigge P.A."/>
            <person name="Bertulat B."/>
            <person name="Guder C."/>
            <person name="Nakamura Y."/>
            <person name="Ozbek S."/>
            <person name="Watanabe H."/>
            <person name="Khalturin K."/>
            <person name="Hemmrich G."/>
            <person name="Franke A."/>
            <person name="Augustin R."/>
            <person name="Fraune S."/>
            <person name="Hayakawa E."/>
            <person name="Hayakawa S."/>
            <person name="Hirose M."/>
            <person name="Hwang J."/>
            <person name="Ikeo K."/>
            <person name="Nishimiya-Fujisawa C."/>
            <person name="Ogura A."/>
            <person name="Takahashi T."/>
            <person name="Steinmetz P.R."/>
            <person name="Zhang X."/>
            <person name="Aufschnaiter R."/>
            <person name="Eder M.K."/>
            <person name="Gorny A.K."/>
            <person name="Salvenmoser W."/>
            <person name="Heimberg A.M."/>
            <person name="Wheeler B.M."/>
            <person name="Peterson K.J."/>
            <person name="Boettger A."/>
            <person name="Tischler P."/>
            <person name="Wolf A."/>
            <person name="Gojobori T."/>
            <person name="Remington K.A."/>
            <person name="Strausberg R.L."/>
            <person name="Venter J."/>
            <person name="Technau U."/>
            <person name="Hobmayer B."/>
            <person name="Bosch T.C."/>
            <person name="Holstein T.W."/>
            <person name="Fujisawa T."/>
            <person name="Bode H.R."/>
            <person name="David C.N."/>
            <person name="Rokhsar D.S."/>
            <person name="Steele R.E."/>
        </authorList>
    </citation>
    <scope>NUCLEOTIDE SEQUENCE</scope>
</reference>
<dbReference type="GO" id="GO:0005829">
    <property type="term" value="C:cytosol"/>
    <property type="evidence" value="ECO:0007669"/>
    <property type="project" value="TreeGrafter"/>
</dbReference>
<dbReference type="InterPro" id="IPR000485">
    <property type="entry name" value="AsnC-type_HTH_dom"/>
</dbReference>
<gene>
    <name evidence="5" type="ORF">Csp_E35630</name>
</gene>
<dbReference type="Gene3D" id="3.30.70.920">
    <property type="match status" value="1"/>
</dbReference>
<feature type="domain" description="HTH asnC-type" evidence="4">
    <location>
        <begin position="34"/>
        <end position="95"/>
    </location>
</feature>
<dbReference type="SMART" id="SM00344">
    <property type="entry name" value="HTH_ASNC"/>
    <property type="match status" value="1"/>
</dbReference>
<dbReference type="PRINTS" id="PR00033">
    <property type="entry name" value="HTHASNC"/>
</dbReference>
<keyword evidence="2" id="KW-0238">DNA-binding</keyword>
<accession>C9Y6I6</accession>
<dbReference type="InterPro" id="IPR036388">
    <property type="entry name" value="WH-like_DNA-bd_sf"/>
</dbReference>
<sequence>MGTWRCNGYASLAPNTRLMHNLCMNLKNTEDSLLDSYDISLLAALQRDAYATHQQIGEQVHLSASQVSRRVQRLQAGGFVRRYVALLEPQALGLGVRAMSYVTLTRHGGDEGAAFETEIGSIPEVLECYSVAGESDYILHIVCADLSVLSEQVLRRITRIQGVGSIRSNIVLNCIKSSTELPLGHLGR</sequence>
<organism evidence="5">
    <name type="scientific">Curvibacter symbiont subsp. Hydra magnipapillata</name>
    <dbReference type="NCBI Taxonomy" id="667019"/>
    <lineage>
        <taxon>Bacteria</taxon>
        <taxon>Pseudomonadati</taxon>
        <taxon>Pseudomonadota</taxon>
        <taxon>Betaproteobacteria</taxon>
        <taxon>Burkholderiales</taxon>
        <taxon>Comamonadaceae</taxon>
        <taxon>Curvibacter</taxon>
    </lineage>
</organism>
<evidence type="ECO:0000256" key="2">
    <source>
        <dbReference type="ARBA" id="ARBA00023125"/>
    </source>
</evidence>
<dbReference type="InterPro" id="IPR036390">
    <property type="entry name" value="WH_DNA-bd_sf"/>
</dbReference>
<dbReference type="SUPFAM" id="SSF54909">
    <property type="entry name" value="Dimeric alpha+beta barrel"/>
    <property type="match status" value="1"/>
</dbReference>
<evidence type="ECO:0000259" key="4">
    <source>
        <dbReference type="PROSITE" id="PS50956"/>
    </source>
</evidence>
<keyword evidence="3" id="KW-0804">Transcription</keyword>